<dbReference type="RefSeq" id="WP_093716640.1">
    <property type="nucleotide sequence ID" value="NZ_FONG01000022.1"/>
</dbReference>
<keyword evidence="4" id="KW-1185">Reference proteome</keyword>
<feature type="region of interest" description="Disordered" evidence="1">
    <location>
        <begin position="1"/>
        <end position="25"/>
    </location>
</feature>
<feature type="transmembrane region" description="Helical" evidence="2">
    <location>
        <begin position="209"/>
        <end position="229"/>
    </location>
</feature>
<dbReference type="Proteomes" id="UP000199323">
    <property type="component" value="Unassembled WGS sequence"/>
</dbReference>
<gene>
    <name evidence="3" type="ORF">SAMN05216251_12214</name>
</gene>
<keyword evidence="2" id="KW-0472">Membrane</keyword>
<feature type="transmembrane region" description="Helical" evidence="2">
    <location>
        <begin position="357"/>
        <end position="380"/>
    </location>
</feature>
<evidence type="ECO:0008006" key="5">
    <source>
        <dbReference type="Google" id="ProtNLM"/>
    </source>
</evidence>
<feature type="transmembrane region" description="Helical" evidence="2">
    <location>
        <begin position="320"/>
        <end position="345"/>
    </location>
</feature>
<dbReference type="Gene3D" id="1.25.40.10">
    <property type="entry name" value="Tetratricopeptide repeat domain"/>
    <property type="match status" value="1"/>
</dbReference>
<sequence>MDSGQGDDGAFGAADAPDDDASSGERVHSLVAQSRFAEAHALVSDAFVERNGSAGYLLRAWILAQEKRRPQAREAVDWALALAGPAEAADVFVLAGVVLLSLDEPHAALTVALRATGADPDGWEPSVLLSDVYRRLGRVPDAVAAARRAVALAPQEAEAQVALARSLTSGRGLLGRVPGRHRAEHQGAVERALMLGADPSQLSAPRGGALAGTVAVVLLLGVQLFRIATGDVWQVIATAAGGAAMVALAVILISVSGRRSGTPLPARLLGIRATVRTELAADPWLRRIREINAAAVLPLVPLVTTVLPCDKERQRAPWPLWAVSAVAAAGVAAVLVVILAVRWWYGGLFAERAFLRTWNGLLQLGVVLALLAATVALAAASRVPHAAWQTLTLAHLAWLLAGTALTVTLSARAHRERASAL</sequence>
<feature type="transmembrane region" description="Helical" evidence="2">
    <location>
        <begin position="235"/>
        <end position="255"/>
    </location>
</feature>
<dbReference type="SUPFAM" id="SSF48452">
    <property type="entry name" value="TPR-like"/>
    <property type="match status" value="1"/>
</dbReference>
<accession>A0A1I2K8F2</accession>
<evidence type="ECO:0000256" key="2">
    <source>
        <dbReference type="SAM" id="Phobius"/>
    </source>
</evidence>
<dbReference type="OrthoDB" id="4070506at2"/>
<name>A0A1I2K8F2_9ACTN</name>
<dbReference type="STRING" id="380248.SAMN05216251_12214"/>
<organism evidence="3 4">
    <name type="scientific">Actinacidiphila alni</name>
    <dbReference type="NCBI Taxonomy" id="380248"/>
    <lineage>
        <taxon>Bacteria</taxon>
        <taxon>Bacillati</taxon>
        <taxon>Actinomycetota</taxon>
        <taxon>Actinomycetes</taxon>
        <taxon>Kitasatosporales</taxon>
        <taxon>Streptomycetaceae</taxon>
        <taxon>Actinacidiphila</taxon>
    </lineage>
</organism>
<evidence type="ECO:0000313" key="3">
    <source>
        <dbReference type="EMBL" id="SFF63184.1"/>
    </source>
</evidence>
<evidence type="ECO:0000313" key="4">
    <source>
        <dbReference type="Proteomes" id="UP000199323"/>
    </source>
</evidence>
<proteinExistence type="predicted"/>
<reference evidence="3 4" key="1">
    <citation type="submission" date="2016-10" db="EMBL/GenBank/DDBJ databases">
        <authorList>
            <person name="de Groot N.N."/>
        </authorList>
    </citation>
    <scope>NUCLEOTIDE SEQUENCE [LARGE SCALE GENOMIC DNA]</scope>
    <source>
        <strain evidence="3 4">CGMCC 4.3510</strain>
    </source>
</reference>
<dbReference type="InterPro" id="IPR011990">
    <property type="entry name" value="TPR-like_helical_dom_sf"/>
</dbReference>
<keyword evidence="2" id="KW-1133">Transmembrane helix</keyword>
<keyword evidence="2" id="KW-0812">Transmembrane</keyword>
<dbReference type="EMBL" id="FONG01000022">
    <property type="protein sequence ID" value="SFF63184.1"/>
    <property type="molecule type" value="Genomic_DNA"/>
</dbReference>
<dbReference type="AlphaFoldDB" id="A0A1I2K8F2"/>
<protein>
    <recommendedName>
        <fullName evidence="5">Tetratricopeptide repeat protein</fullName>
    </recommendedName>
</protein>
<feature type="transmembrane region" description="Helical" evidence="2">
    <location>
        <begin position="291"/>
        <end position="308"/>
    </location>
</feature>
<feature type="compositionally biased region" description="Low complexity" evidence="1">
    <location>
        <begin position="1"/>
        <end position="15"/>
    </location>
</feature>
<evidence type="ECO:0000256" key="1">
    <source>
        <dbReference type="SAM" id="MobiDB-lite"/>
    </source>
</evidence>
<feature type="transmembrane region" description="Helical" evidence="2">
    <location>
        <begin position="386"/>
        <end position="409"/>
    </location>
</feature>